<gene>
    <name evidence="4" type="ORF">ACA1_141530</name>
</gene>
<dbReference type="EMBL" id="KB007883">
    <property type="protein sequence ID" value="ELR22484.1"/>
    <property type="molecule type" value="Genomic_DNA"/>
</dbReference>
<evidence type="ECO:0000259" key="3">
    <source>
        <dbReference type="Pfam" id="PF01370"/>
    </source>
</evidence>
<dbReference type="OrthoDB" id="17358at2759"/>
<evidence type="ECO:0000313" key="4">
    <source>
        <dbReference type="EMBL" id="ELR22484.1"/>
    </source>
</evidence>
<dbReference type="STRING" id="1257118.L8HAB8"/>
<sequence>MATADKGVVLVTGASGFIAGSVVQLLLERGYKVRGTVRSLADETKVSHLRELFPALQLFEADLLTEGSFDEACKGADYVMHTASPFQITVSDPQKDLVDPALKGTLNVLHAAAKSGTVKRVVVTSSCAAVAWQATPPDDKVWTEEDWNEDSTLENAPYRLSKTLAERAAWKFVNEGEGKGKFDLAVINPSFVLGPPLSARTDSESVRAVKGFLSGTFKKDGCRPSCFGCVDVRDVALAHVVAMEKPEAGGHRFIASSPTGISHLELVEMLRADPELAAFRDRLPTTESAPVTHRPKYSRSKAEQQLGITFTPIEKSVTDMAKALISLGIVPQR</sequence>
<dbReference type="KEGG" id="acan:ACA1_141530"/>
<dbReference type="RefSeq" id="XP_004349572.1">
    <property type="nucleotide sequence ID" value="XM_004349522.1"/>
</dbReference>
<evidence type="ECO:0000256" key="2">
    <source>
        <dbReference type="ARBA" id="ARBA00023445"/>
    </source>
</evidence>
<keyword evidence="1" id="KW-0560">Oxidoreductase</keyword>
<name>L8HAB8_ACACF</name>
<organism evidence="4 5">
    <name type="scientific">Acanthamoeba castellanii (strain ATCC 30010 / Neff)</name>
    <dbReference type="NCBI Taxonomy" id="1257118"/>
    <lineage>
        <taxon>Eukaryota</taxon>
        <taxon>Amoebozoa</taxon>
        <taxon>Discosea</taxon>
        <taxon>Longamoebia</taxon>
        <taxon>Centramoebida</taxon>
        <taxon>Acanthamoebidae</taxon>
        <taxon>Acanthamoeba</taxon>
    </lineage>
</organism>
<evidence type="ECO:0000256" key="1">
    <source>
        <dbReference type="ARBA" id="ARBA00023002"/>
    </source>
</evidence>
<feature type="domain" description="NAD-dependent epimerase/dehydratase" evidence="3">
    <location>
        <begin position="9"/>
        <end position="251"/>
    </location>
</feature>
<dbReference type="InterPro" id="IPR050425">
    <property type="entry name" value="NAD(P)_dehydrat-like"/>
</dbReference>
<comment type="similarity">
    <text evidence="2">Belongs to the NAD(P)-dependent epimerase/dehydratase family. Dihydroflavonol-4-reductase subfamily.</text>
</comment>
<dbReference type="Gene3D" id="3.40.50.720">
    <property type="entry name" value="NAD(P)-binding Rossmann-like Domain"/>
    <property type="match status" value="1"/>
</dbReference>
<accession>L8HAB8</accession>
<dbReference type="VEuPathDB" id="AmoebaDB:ACA1_141530"/>
<dbReference type="InterPro" id="IPR036291">
    <property type="entry name" value="NAD(P)-bd_dom_sf"/>
</dbReference>
<dbReference type="OMA" id="CEKMQLW"/>
<dbReference type="GeneID" id="14923444"/>
<dbReference type="GO" id="GO:0016616">
    <property type="term" value="F:oxidoreductase activity, acting on the CH-OH group of donors, NAD or NADP as acceptor"/>
    <property type="evidence" value="ECO:0007669"/>
    <property type="project" value="TreeGrafter"/>
</dbReference>
<dbReference type="Pfam" id="PF01370">
    <property type="entry name" value="Epimerase"/>
    <property type="match status" value="1"/>
</dbReference>
<proteinExistence type="inferred from homology"/>
<dbReference type="PANTHER" id="PTHR10366">
    <property type="entry name" value="NAD DEPENDENT EPIMERASE/DEHYDRATASE"/>
    <property type="match status" value="1"/>
</dbReference>
<dbReference type="AlphaFoldDB" id="L8HAB8"/>
<reference evidence="4 5" key="1">
    <citation type="journal article" date="2013" name="Genome Biol.">
        <title>Genome of Acanthamoeba castellanii highlights extensive lateral gene transfer and early evolution of tyrosine kinase signaling.</title>
        <authorList>
            <person name="Clarke M."/>
            <person name="Lohan A.J."/>
            <person name="Liu B."/>
            <person name="Lagkouvardos I."/>
            <person name="Roy S."/>
            <person name="Zafar N."/>
            <person name="Bertelli C."/>
            <person name="Schilde C."/>
            <person name="Kianianmomeni A."/>
            <person name="Burglin T.R."/>
            <person name="Frech C."/>
            <person name="Turcotte B."/>
            <person name="Kopec K.O."/>
            <person name="Synnott J.M."/>
            <person name="Choo C."/>
            <person name="Paponov I."/>
            <person name="Finkler A."/>
            <person name="Soon Heng Tan C."/>
            <person name="Hutchins A.P."/>
            <person name="Weinmeier T."/>
            <person name="Rattei T."/>
            <person name="Chu J.S."/>
            <person name="Gimenez G."/>
            <person name="Irimia M."/>
            <person name="Rigden D.J."/>
            <person name="Fitzpatrick D.A."/>
            <person name="Lorenzo-Morales J."/>
            <person name="Bateman A."/>
            <person name="Chiu C.H."/>
            <person name="Tang P."/>
            <person name="Hegemann P."/>
            <person name="Fromm H."/>
            <person name="Raoult D."/>
            <person name="Greub G."/>
            <person name="Miranda-Saavedra D."/>
            <person name="Chen N."/>
            <person name="Nash P."/>
            <person name="Ginger M.L."/>
            <person name="Horn M."/>
            <person name="Schaap P."/>
            <person name="Caler L."/>
            <person name="Loftus B."/>
        </authorList>
    </citation>
    <scope>NUCLEOTIDE SEQUENCE [LARGE SCALE GENOMIC DNA]</scope>
    <source>
        <strain evidence="4 5">Neff</strain>
    </source>
</reference>
<dbReference type="InterPro" id="IPR001509">
    <property type="entry name" value="Epimerase_deHydtase"/>
</dbReference>
<dbReference type="Proteomes" id="UP000011083">
    <property type="component" value="Unassembled WGS sequence"/>
</dbReference>
<dbReference type="CDD" id="cd05227">
    <property type="entry name" value="AR_SDR_e"/>
    <property type="match status" value="1"/>
</dbReference>
<keyword evidence="5" id="KW-1185">Reference proteome</keyword>
<dbReference type="PANTHER" id="PTHR10366:SF564">
    <property type="entry name" value="STEROL-4-ALPHA-CARBOXYLATE 3-DEHYDROGENASE, DECARBOXYLATING"/>
    <property type="match status" value="1"/>
</dbReference>
<dbReference type="SUPFAM" id="SSF51735">
    <property type="entry name" value="NAD(P)-binding Rossmann-fold domains"/>
    <property type="match status" value="1"/>
</dbReference>
<evidence type="ECO:0000313" key="5">
    <source>
        <dbReference type="Proteomes" id="UP000011083"/>
    </source>
</evidence>
<protein>
    <submittedName>
        <fullName evidence="4">NAD dependent epimerase/dehydratase family protein</fullName>
    </submittedName>
</protein>
<dbReference type="FunFam" id="3.40.50.720:FF:000336">
    <property type="entry name" value="Aldehyde reductase"/>
    <property type="match status" value="1"/>
</dbReference>